<evidence type="ECO:0000259" key="1">
    <source>
        <dbReference type="Pfam" id="PF01882"/>
    </source>
</evidence>
<organism evidence="2 3">
    <name type="scientific">Sporosarcina aquimarina</name>
    <dbReference type="NCBI Taxonomy" id="114975"/>
    <lineage>
        <taxon>Bacteria</taxon>
        <taxon>Bacillati</taxon>
        <taxon>Bacillota</taxon>
        <taxon>Bacilli</taxon>
        <taxon>Bacillales</taxon>
        <taxon>Caryophanaceae</taxon>
        <taxon>Sporosarcina</taxon>
    </lineage>
</organism>
<proteinExistence type="predicted"/>
<protein>
    <submittedName>
        <fullName evidence="2">DUF58 domain-containing protein</fullName>
    </submittedName>
</protein>
<sequence length="288" mass="32667">MTSFFPASLASRLGRLSFVQRSGRLGHHKGSHVSKKTGASLEFSDFKEYHPGDDIRHIDWNVYARTDSYFIKQFLDEQEMRIHILLDTSCSMGFEDKWIFTQKLAVGIGQIALKNGDTVSISRMLDGKKQMFNRKGARQSGAWTSYISKMEPPREGHGLIDAIPSIPRGTTILFVLTDALETIEQLTKLFQNLSSRCPDIRFVTVRSKSELQPDYQGDLRLIDSESNANAEVTMMHSTEADYQKRMQSHEISMMESAAKYGISVLKTTPQTGPVDVFTMQMRKIGWVR</sequence>
<reference evidence="2 3" key="1">
    <citation type="submission" date="2023-06" db="EMBL/GenBank/DDBJ databases">
        <title>Sporosarcina sp. nov., isolated from Korean traditional fermented seafood 'Jeotgal'.</title>
        <authorList>
            <person name="Yang A.-I."/>
            <person name="Shin N.-R."/>
        </authorList>
    </citation>
    <scope>NUCLEOTIDE SEQUENCE [LARGE SCALE GENOMIC DNA]</scope>
    <source>
        <strain evidence="2 3">KCTC3840</strain>
    </source>
</reference>
<dbReference type="Pfam" id="PF01882">
    <property type="entry name" value="DUF58"/>
    <property type="match status" value="1"/>
</dbReference>
<comment type="caution">
    <text evidence="2">The sequence shown here is derived from an EMBL/GenBank/DDBJ whole genome shotgun (WGS) entry which is preliminary data.</text>
</comment>
<dbReference type="InterPro" id="IPR002881">
    <property type="entry name" value="DUF58"/>
</dbReference>
<feature type="domain" description="DUF58" evidence="1">
    <location>
        <begin position="46"/>
        <end position="250"/>
    </location>
</feature>
<evidence type="ECO:0000313" key="3">
    <source>
        <dbReference type="Proteomes" id="UP001280629"/>
    </source>
</evidence>
<dbReference type="SUPFAM" id="SSF53300">
    <property type="entry name" value="vWA-like"/>
    <property type="match status" value="1"/>
</dbReference>
<dbReference type="InterPro" id="IPR036465">
    <property type="entry name" value="vWFA_dom_sf"/>
</dbReference>
<evidence type="ECO:0000313" key="2">
    <source>
        <dbReference type="EMBL" id="MDW0109382.1"/>
    </source>
</evidence>
<dbReference type="PANTHER" id="PTHR33608">
    <property type="entry name" value="BLL2464 PROTEIN"/>
    <property type="match status" value="1"/>
</dbReference>
<dbReference type="EMBL" id="JAUBDH010000002">
    <property type="protein sequence ID" value="MDW0109382.1"/>
    <property type="molecule type" value="Genomic_DNA"/>
</dbReference>
<accession>A0ABU4FZ48</accession>
<name>A0ABU4FZ48_9BACL</name>
<gene>
    <name evidence="2" type="ORF">QT716_04845</name>
</gene>
<dbReference type="PANTHER" id="PTHR33608:SF7">
    <property type="entry name" value="DUF58 DOMAIN-CONTAINING PROTEIN"/>
    <property type="match status" value="1"/>
</dbReference>
<dbReference type="RefSeq" id="WP_317934876.1">
    <property type="nucleotide sequence ID" value="NZ_JAUBDH010000002.1"/>
</dbReference>
<dbReference type="Proteomes" id="UP001280629">
    <property type="component" value="Unassembled WGS sequence"/>
</dbReference>
<keyword evidence="3" id="KW-1185">Reference proteome</keyword>